<dbReference type="Proteomes" id="UP000252289">
    <property type="component" value="Unassembled WGS sequence"/>
</dbReference>
<dbReference type="InterPro" id="IPR022742">
    <property type="entry name" value="Hydrolase_4"/>
</dbReference>
<gene>
    <name evidence="2" type="ORF">DBW64_01695</name>
</gene>
<dbReference type="Gene3D" id="3.40.50.1820">
    <property type="entry name" value="alpha/beta hydrolase"/>
    <property type="match status" value="1"/>
</dbReference>
<organism evidence="2 3">
    <name type="scientific">PS1 clade bacterium</name>
    <dbReference type="NCBI Taxonomy" id="2175152"/>
    <lineage>
        <taxon>Bacteria</taxon>
        <taxon>Pseudomonadati</taxon>
        <taxon>Pseudomonadota</taxon>
        <taxon>Alphaproteobacteria</taxon>
        <taxon>PS1 clade</taxon>
    </lineage>
</organism>
<dbReference type="EMBL" id="QOQK01000004">
    <property type="protein sequence ID" value="RCL85160.1"/>
    <property type="molecule type" value="Genomic_DNA"/>
</dbReference>
<dbReference type="Pfam" id="PF12146">
    <property type="entry name" value="Hydrolase_4"/>
    <property type="match status" value="1"/>
</dbReference>
<feature type="domain" description="Serine aminopeptidase S33" evidence="1">
    <location>
        <begin position="47"/>
        <end position="304"/>
    </location>
</feature>
<dbReference type="SUPFAM" id="SSF53474">
    <property type="entry name" value="alpha/beta-Hydrolases"/>
    <property type="match status" value="1"/>
</dbReference>
<dbReference type="AlphaFoldDB" id="A0A368EKM7"/>
<dbReference type="GO" id="GO:0016787">
    <property type="term" value="F:hydrolase activity"/>
    <property type="evidence" value="ECO:0007669"/>
    <property type="project" value="UniProtKB-KW"/>
</dbReference>
<accession>A0A368EKM7</accession>
<sequence length="325" mass="36518">MYSKVSDSQFLEGIDTPMPAGACFMVSVDKDVSIRVGLFESLRAEEQTKGTIVLSHGYAEYMEKYAETVSDFLNLGYRVALVEWRSHGCSGGRSDIRREVLHFKDFDKNISDLNVVMRGFITQRFPPPYFGVSHSMGGQISIRTAVLHKGLFDALALSAPMIGLQEHPFQISLLKAVTSINELFGLGHRPLESAATDRATGRSSYNRVTMDDSRFERNERIVDRHPHVNIAFKSHSWSVGAVNAMQKTLKKSFLSRLNIPVFIGIAEDERLVSNTATYKAIALSDYIKGKLYPNTRHELFMETDASRQAFLEDIDNHFMSASSVY</sequence>
<dbReference type="InterPro" id="IPR029058">
    <property type="entry name" value="AB_hydrolase_fold"/>
</dbReference>
<proteinExistence type="predicted"/>
<comment type="caution">
    <text evidence="2">The sequence shown here is derived from an EMBL/GenBank/DDBJ whole genome shotgun (WGS) entry which is preliminary data.</text>
</comment>
<name>A0A368EKM7_9PROT</name>
<dbReference type="PANTHER" id="PTHR11614">
    <property type="entry name" value="PHOSPHOLIPASE-RELATED"/>
    <property type="match status" value="1"/>
</dbReference>
<evidence type="ECO:0000259" key="1">
    <source>
        <dbReference type="Pfam" id="PF12146"/>
    </source>
</evidence>
<evidence type="ECO:0000313" key="3">
    <source>
        <dbReference type="Proteomes" id="UP000252289"/>
    </source>
</evidence>
<dbReference type="InterPro" id="IPR051044">
    <property type="entry name" value="MAG_DAG_Lipase"/>
</dbReference>
<reference evidence="2 3" key="1">
    <citation type="journal article" date="2018" name="Microbiome">
        <title>Fine metagenomic profile of the Mediterranean stratified and mixed water columns revealed by assembly and recruitment.</title>
        <authorList>
            <person name="Haro-Moreno J.M."/>
            <person name="Lopez-Perez M."/>
            <person name="De La Torre J.R."/>
            <person name="Picazo A."/>
            <person name="Camacho A."/>
            <person name="Rodriguez-Valera F."/>
        </authorList>
    </citation>
    <scope>NUCLEOTIDE SEQUENCE [LARGE SCALE GENOMIC DNA]</scope>
    <source>
        <strain evidence="2">MED-G50</strain>
    </source>
</reference>
<protein>
    <submittedName>
        <fullName evidence="2">Alpha/beta hydrolase</fullName>
    </submittedName>
</protein>
<evidence type="ECO:0000313" key="2">
    <source>
        <dbReference type="EMBL" id="RCL85160.1"/>
    </source>
</evidence>
<keyword evidence="2" id="KW-0378">Hydrolase</keyword>